<feature type="region of interest" description="Disordered" evidence="1">
    <location>
        <begin position="67"/>
        <end position="96"/>
    </location>
</feature>
<dbReference type="PANTHER" id="PTHR31025:SF25">
    <property type="entry name" value="ZINC FINGER (C2H2)-60"/>
    <property type="match status" value="1"/>
</dbReference>
<proteinExistence type="predicted"/>
<feature type="region of interest" description="Disordered" evidence="1">
    <location>
        <begin position="110"/>
        <end position="135"/>
    </location>
</feature>
<dbReference type="EMBL" id="JAAVVJ010000014">
    <property type="protein sequence ID" value="KAF7208381.1"/>
    <property type="molecule type" value="Genomic_DNA"/>
</dbReference>
<organism evidence="3 4">
    <name type="scientific">Nothobranchius furzeri</name>
    <name type="common">Turquoise killifish</name>
    <dbReference type="NCBI Taxonomy" id="105023"/>
    <lineage>
        <taxon>Eukaryota</taxon>
        <taxon>Metazoa</taxon>
        <taxon>Chordata</taxon>
        <taxon>Craniata</taxon>
        <taxon>Vertebrata</taxon>
        <taxon>Euteleostomi</taxon>
        <taxon>Actinopterygii</taxon>
        <taxon>Neopterygii</taxon>
        <taxon>Teleostei</taxon>
        <taxon>Neoteleostei</taxon>
        <taxon>Acanthomorphata</taxon>
        <taxon>Ovalentaria</taxon>
        <taxon>Atherinomorphae</taxon>
        <taxon>Cyprinodontiformes</taxon>
        <taxon>Nothobranchiidae</taxon>
        <taxon>Nothobranchius</taxon>
    </lineage>
</organism>
<dbReference type="Gene3D" id="3.90.320.10">
    <property type="match status" value="1"/>
</dbReference>
<sequence length="978" mass="111715">MANQRLNKLTNFLTEHFTALALEVFGEVQSIVESYDEENKRLRSMLRTVIGPEIKLHMIDAGPYVKATTSTSEQPEEPKSSFEFQLSQPGEKSPKEEPFEFEIKWNVEQQHQPGELHTSNVASVVKEDPEQKEEKMDMMHANPVDIHVESCPDNSATSSADEGENEEHSSLSDEASTSSLIIRSTNGASNSKVKNQQNPTTTSTKMDPVVLKVIIDHHSEKLTLSSGIPDTLEQLHKTVKDTFQIHEEFILHYFDEDFGNFFTVYSISDVKPKGSIKVIIIPSIVLSLTSETDNVMDTGNVSDTPSVTSDKFPSQSSSTAVDFQFDGTSSVSEQDIILSPEREFWPKDIEIPFFSVTTETVLFNANQLFLKDGTVLNNTCIKSEILEKLADYMYSYTPYPTGLRVGQVAEALVKKHPCLTEPGSCNGWNGWMYSLKYKMGNYRTKLRKLGFPEVTCNSLSNKRPGERKPAQKVKKARKGEVKYLPHYPLGETAEHQEQQRLKILSELKKQEKTTINQLMSSTFAHRRRDVVSLQLNVKEIKDRWPALFNVSQINAEFKRITTVNLEAKFMYMLDQYIPKLLSIFQAKKGAAGERHRTAMNILLQQSETLEITREVVIRCLIDHLGEDVGALIKEFEKPKPVIQKTLLQMPRMIIDKSLILSKDEQMSFLSRLHESYNDFPEDQKPMIAQMNLTADIEMVQCAFGEVPKGSPLSYQFPVPSAKDFIVHDDAPPQPDLPLFSRILEQASDIPTLSAQEQHNLNNMYVSWEQAHNLERSTRGRKQSAKELEKMRLIGRFKEISQLKPGRSNADKLVFKIRHGKPRTFKILSGQGGPEELKLEATREYCRNLCVNLYPCGLVIPPHAPWMGAFPDGVVYDPKEKNIFGLLHTIHVEGNSYTECSFLAFWECGIQLKQSYWHYWHIQGELMVTGMMWCDLLVHSTSDMLVQRIYRDETPIKCLKKKLEEFFYYYYLPQLNDEK</sequence>
<feature type="region of interest" description="Disordered" evidence="1">
    <location>
        <begin position="147"/>
        <end position="204"/>
    </location>
</feature>
<dbReference type="InterPro" id="IPR011604">
    <property type="entry name" value="PDDEXK-like_dom_sf"/>
</dbReference>
<dbReference type="KEGG" id="nfu:107385540"/>
<reference evidence="3" key="3">
    <citation type="submission" date="2025-05" db="UniProtKB">
        <authorList>
            <consortium name="Ensembl"/>
        </authorList>
    </citation>
    <scope>IDENTIFICATION</scope>
</reference>
<keyword evidence="4" id="KW-1185">Reference proteome</keyword>
<dbReference type="GeneTree" id="ENSGT00950000182912"/>
<reference evidence="2" key="2">
    <citation type="submission" date="2020-03" db="EMBL/GenBank/DDBJ databases">
        <title>Intra-Species Differences in Population Size shape Life History and Genome Evolution.</title>
        <authorList>
            <person name="Willemsen D."/>
            <person name="Cui R."/>
            <person name="Valenzano D.R."/>
        </authorList>
    </citation>
    <scope>NUCLEOTIDE SEQUENCE</scope>
    <source>
        <strain evidence="2">GRZ</strain>
        <tissue evidence="2">Whole</tissue>
    </source>
</reference>
<reference evidence="3" key="1">
    <citation type="submission" date="2014-08" db="EMBL/GenBank/DDBJ databases">
        <authorList>
            <person name="Senf B."/>
            <person name="Petzold A."/>
            <person name="Downie B.R."/>
            <person name="Koch P."/>
            <person name="Platzer M."/>
        </authorList>
    </citation>
    <scope>NUCLEOTIDE SEQUENCE [LARGE SCALE GENOMIC DNA]</scope>
    <source>
        <strain evidence="3">GRZ</strain>
    </source>
</reference>
<dbReference type="AlphaFoldDB" id="A0A8C6MD07"/>
<dbReference type="Ensembl" id="ENSNFUT00015034060.1">
    <property type="protein sequence ID" value="ENSNFUP00015032588.1"/>
    <property type="gene ID" value="ENSNFUG00015015965.1"/>
</dbReference>
<dbReference type="Proteomes" id="UP000822369">
    <property type="component" value="Chromosome 14"/>
</dbReference>
<dbReference type="SUPFAM" id="SSF52980">
    <property type="entry name" value="Restriction endonuclease-like"/>
    <property type="match status" value="1"/>
</dbReference>
<name>A0A8C6MD07_NOTFU</name>
<feature type="compositionally biased region" description="Polar residues" evidence="1">
    <location>
        <begin position="110"/>
        <end position="122"/>
    </location>
</feature>
<evidence type="ECO:0000256" key="1">
    <source>
        <dbReference type="SAM" id="MobiDB-lite"/>
    </source>
</evidence>
<dbReference type="InterPro" id="IPR011335">
    <property type="entry name" value="Restrct_endonuc-II-like"/>
</dbReference>
<gene>
    <name evidence="3" type="primary">LOC107385540</name>
    <name evidence="2" type="ORF">G4P62_010315</name>
</gene>
<feature type="compositionally biased region" description="Polar residues" evidence="1">
    <location>
        <begin position="180"/>
        <end position="204"/>
    </location>
</feature>
<protein>
    <submittedName>
        <fullName evidence="2">Transcript variant X1</fullName>
    </submittedName>
    <submittedName>
        <fullName evidence="3">Uncharacterized LOC107385540</fullName>
    </submittedName>
</protein>
<evidence type="ECO:0000313" key="2">
    <source>
        <dbReference type="EMBL" id="KAF7208381.1"/>
    </source>
</evidence>
<evidence type="ECO:0000313" key="4">
    <source>
        <dbReference type="Proteomes" id="UP000694548"/>
    </source>
</evidence>
<evidence type="ECO:0000313" key="3">
    <source>
        <dbReference type="Ensembl" id="ENSNFUP00015032588.1"/>
    </source>
</evidence>
<dbReference type="GO" id="GO:0006281">
    <property type="term" value="P:DNA repair"/>
    <property type="evidence" value="ECO:0007669"/>
    <property type="project" value="UniProtKB-ARBA"/>
</dbReference>
<dbReference type="Proteomes" id="UP000694548">
    <property type="component" value="Chromosome sgr10"/>
</dbReference>
<feature type="compositionally biased region" description="Basic and acidic residues" evidence="1">
    <location>
        <begin position="125"/>
        <end position="135"/>
    </location>
</feature>
<dbReference type="PANTHER" id="PTHR31025">
    <property type="entry name" value="SI:CH211-196P9.1-RELATED"/>
    <property type="match status" value="1"/>
</dbReference>
<accession>A0A8C6MD07</accession>